<organism evidence="3 4">
    <name type="scientific">Thermomonas carbonis</name>
    <dbReference type="NCBI Taxonomy" id="1463158"/>
    <lineage>
        <taxon>Bacteria</taxon>
        <taxon>Pseudomonadati</taxon>
        <taxon>Pseudomonadota</taxon>
        <taxon>Gammaproteobacteria</taxon>
        <taxon>Lysobacterales</taxon>
        <taxon>Lysobacteraceae</taxon>
        <taxon>Thermomonas</taxon>
    </lineage>
</organism>
<evidence type="ECO:0000313" key="4">
    <source>
        <dbReference type="Proteomes" id="UP000515804"/>
    </source>
</evidence>
<dbReference type="EMBL" id="CP060719">
    <property type="protein sequence ID" value="QNN70941.1"/>
    <property type="molecule type" value="Genomic_DNA"/>
</dbReference>
<dbReference type="KEGG" id="tcn:H9L16_04990"/>
<evidence type="ECO:0000259" key="2">
    <source>
        <dbReference type="PROSITE" id="PS50222"/>
    </source>
</evidence>
<dbReference type="SUPFAM" id="SSF47473">
    <property type="entry name" value="EF-hand"/>
    <property type="match status" value="1"/>
</dbReference>
<reference evidence="3 4" key="1">
    <citation type="submission" date="2020-08" db="EMBL/GenBank/DDBJ databases">
        <title>Genome sequence of Thermomonas carbonis KCTC 42013T.</title>
        <authorList>
            <person name="Hyun D.-W."/>
            <person name="Bae J.-W."/>
        </authorList>
    </citation>
    <scope>NUCLEOTIDE SEQUENCE [LARGE SCALE GENOMIC DNA]</scope>
    <source>
        <strain evidence="3 4">KCTC 42013</strain>
    </source>
</reference>
<dbReference type="RefSeq" id="WP_187553456.1">
    <property type="nucleotide sequence ID" value="NZ_BMZL01000001.1"/>
</dbReference>
<evidence type="ECO:0000256" key="1">
    <source>
        <dbReference type="SAM" id="SignalP"/>
    </source>
</evidence>
<feature type="signal peptide" evidence="1">
    <location>
        <begin position="1"/>
        <end position="25"/>
    </location>
</feature>
<sequence>MKMIRGTMMVLAGGILLLGAQQAAAQSAPAKPAQPAQARQAQDPAAEAFKAWDKDGNGNLSLVEFRMGWQQVQRVTETQARLRQQFATVDANKNNAIDPAEYGSLMLVRQAGKNAPQMSVFDLDRDGKLAFGEYVKLVQTLAPDAAKAATK</sequence>
<gene>
    <name evidence="3" type="ORF">H9L16_04990</name>
</gene>
<feature type="domain" description="EF-hand" evidence="2">
    <location>
        <begin position="77"/>
        <end position="112"/>
    </location>
</feature>
<dbReference type="SMART" id="SM00054">
    <property type="entry name" value="EFh"/>
    <property type="match status" value="3"/>
</dbReference>
<dbReference type="GO" id="GO:0005509">
    <property type="term" value="F:calcium ion binding"/>
    <property type="evidence" value="ECO:0007669"/>
    <property type="project" value="InterPro"/>
</dbReference>
<dbReference type="PROSITE" id="PS50222">
    <property type="entry name" value="EF_HAND_2"/>
    <property type="match status" value="2"/>
</dbReference>
<dbReference type="InterPro" id="IPR002048">
    <property type="entry name" value="EF_hand_dom"/>
</dbReference>
<dbReference type="Proteomes" id="UP000515804">
    <property type="component" value="Chromosome"/>
</dbReference>
<dbReference type="InterPro" id="IPR018247">
    <property type="entry name" value="EF_Hand_1_Ca_BS"/>
</dbReference>
<name>A0A7G9SSW6_9GAMM</name>
<accession>A0A7G9SSW6</accession>
<keyword evidence="1" id="KW-0732">Signal</keyword>
<dbReference type="Pfam" id="PF13202">
    <property type="entry name" value="EF-hand_5"/>
    <property type="match status" value="1"/>
</dbReference>
<feature type="domain" description="EF-hand" evidence="2">
    <location>
        <begin position="40"/>
        <end position="75"/>
    </location>
</feature>
<protein>
    <recommendedName>
        <fullName evidence="2">EF-hand domain-containing protein</fullName>
    </recommendedName>
</protein>
<evidence type="ECO:0000313" key="3">
    <source>
        <dbReference type="EMBL" id="QNN70941.1"/>
    </source>
</evidence>
<dbReference type="PROSITE" id="PS00018">
    <property type="entry name" value="EF_HAND_1"/>
    <property type="match status" value="3"/>
</dbReference>
<dbReference type="Gene3D" id="1.10.238.10">
    <property type="entry name" value="EF-hand"/>
    <property type="match status" value="1"/>
</dbReference>
<dbReference type="CDD" id="cd00051">
    <property type="entry name" value="EFh"/>
    <property type="match status" value="1"/>
</dbReference>
<feature type="chain" id="PRO_5028997089" description="EF-hand domain-containing protein" evidence="1">
    <location>
        <begin position="26"/>
        <end position="151"/>
    </location>
</feature>
<proteinExistence type="predicted"/>
<keyword evidence="4" id="KW-1185">Reference proteome</keyword>
<dbReference type="InterPro" id="IPR011992">
    <property type="entry name" value="EF-hand-dom_pair"/>
</dbReference>
<dbReference type="AlphaFoldDB" id="A0A7G9SSW6"/>